<comment type="caution">
    <text evidence="13">The sequence shown here is derived from an EMBL/GenBank/DDBJ whole genome shotgun (WGS) entry which is preliminary data.</text>
</comment>
<dbReference type="CDD" id="cd00075">
    <property type="entry name" value="HATPase"/>
    <property type="match status" value="1"/>
</dbReference>
<keyword evidence="7 13" id="KW-0418">Kinase</keyword>
<dbReference type="InterPro" id="IPR036097">
    <property type="entry name" value="HisK_dim/P_sf"/>
</dbReference>
<dbReference type="Gene3D" id="3.30.565.10">
    <property type="entry name" value="Histidine kinase-like ATPase, C-terminal domain"/>
    <property type="match status" value="1"/>
</dbReference>
<evidence type="ECO:0000256" key="6">
    <source>
        <dbReference type="ARBA" id="ARBA00022692"/>
    </source>
</evidence>
<dbReference type="InterPro" id="IPR005467">
    <property type="entry name" value="His_kinase_dom"/>
</dbReference>
<keyword evidence="5 13" id="KW-0808">Transferase</keyword>
<name>A0A7X5TZA3_9MYCO</name>
<dbReference type="PROSITE" id="PS50109">
    <property type="entry name" value="HIS_KIN"/>
    <property type="match status" value="1"/>
</dbReference>
<keyword evidence="4" id="KW-0597">Phosphoprotein</keyword>
<dbReference type="InterPro" id="IPR036890">
    <property type="entry name" value="HATPase_C_sf"/>
</dbReference>
<sequence>MRSRTVAILCIAVLLISATAVLGLASLLDLYTRRQVDLAAGVLAFVGSGRQQSQIIDPDQFAARMPSTATIVFADGGGTRVVWSTAPGDPAAGELERLLQSVASGGVVDVPFVQHMVKAQLLRFGTPVLLQDKVTGELRAADSAVVALGTRSSVKLLRVMIGVSAAITVVTMVGAALAVTIMVRATMRPLSRLADLVGALGDRPPVGSLRRGRVSMSRYQESSTLANAIAGLVDRRARIEAELREFVANASHELRTPLTKIQGWSELHFQTPPQAERTERAMRSIVEECDRMRGLLDQLTLLARAEAPQQLPTEHVDVCALCAVVAEDVAVVAPDRRVTTRLPSDPVFVVAHEDRLAQVLRNVVGNSLAHAGDDAVVDIAVETDDLSVRIVLSDNGVGIPAVYRARVFDRFFTRTRGTGSGSGLGLSIVQAIVSGYGGSVQLWSEPGRGTKVTIALPRVRRTSGGGLRIDR</sequence>
<dbReference type="InterPro" id="IPR004358">
    <property type="entry name" value="Sig_transdc_His_kin-like_C"/>
</dbReference>
<dbReference type="PANTHER" id="PTHR45436:SF5">
    <property type="entry name" value="SENSOR HISTIDINE KINASE TRCS"/>
    <property type="match status" value="1"/>
</dbReference>
<dbReference type="Gene3D" id="1.10.287.130">
    <property type="match status" value="1"/>
</dbReference>
<dbReference type="Pfam" id="PF00512">
    <property type="entry name" value="HisKA"/>
    <property type="match status" value="1"/>
</dbReference>
<dbReference type="EC" id="2.7.13.3" evidence="3"/>
<evidence type="ECO:0000313" key="13">
    <source>
        <dbReference type="EMBL" id="NIH95523.1"/>
    </source>
</evidence>
<comment type="catalytic activity">
    <reaction evidence="1">
        <text>ATP + protein L-histidine = ADP + protein N-phospho-L-histidine.</text>
        <dbReference type="EC" id="2.7.13.3"/>
    </reaction>
</comment>
<dbReference type="SMART" id="SM00388">
    <property type="entry name" value="HisKA"/>
    <property type="match status" value="1"/>
</dbReference>
<evidence type="ECO:0000256" key="1">
    <source>
        <dbReference type="ARBA" id="ARBA00000085"/>
    </source>
</evidence>
<dbReference type="SUPFAM" id="SSF47384">
    <property type="entry name" value="Homodimeric domain of signal transducing histidine kinase"/>
    <property type="match status" value="1"/>
</dbReference>
<evidence type="ECO:0000256" key="7">
    <source>
        <dbReference type="ARBA" id="ARBA00022777"/>
    </source>
</evidence>
<dbReference type="AlphaFoldDB" id="A0A7X5TZA3"/>
<dbReference type="CDD" id="cd00082">
    <property type="entry name" value="HisKA"/>
    <property type="match status" value="1"/>
</dbReference>
<keyword evidence="10 11" id="KW-0472">Membrane</keyword>
<evidence type="ECO:0000256" key="5">
    <source>
        <dbReference type="ARBA" id="ARBA00022679"/>
    </source>
</evidence>
<keyword evidence="14" id="KW-1185">Reference proteome</keyword>
<evidence type="ECO:0000256" key="10">
    <source>
        <dbReference type="ARBA" id="ARBA00023136"/>
    </source>
</evidence>
<dbReference type="GO" id="GO:0000155">
    <property type="term" value="F:phosphorelay sensor kinase activity"/>
    <property type="evidence" value="ECO:0007669"/>
    <property type="project" value="InterPro"/>
</dbReference>
<evidence type="ECO:0000256" key="8">
    <source>
        <dbReference type="ARBA" id="ARBA00022989"/>
    </source>
</evidence>
<dbReference type="FunFam" id="1.10.287.130:FF:000001">
    <property type="entry name" value="Two-component sensor histidine kinase"/>
    <property type="match status" value="1"/>
</dbReference>
<evidence type="ECO:0000256" key="3">
    <source>
        <dbReference type="ARBA" id="ARBA00012438"/>
    </source>
</evidence>
<evidence type="ECO:0000256" key="11">
    <source>
        <dbReference type="SAM" id="Phobius"/>
    </source>
</evidence>
<accession>A0A7X5TZA3</accession>
<proteinExistence type="predicted"/>
<dbReference type="Pfam" id="PF02518">
    <property type="entry name" value="HATPase_c"/>
    <property type="match status" value="1"/>
</dbReference>
<dbReference type="Proteomes" id="UP000547444">
    <property type="component" value="Unassembled WGS sequence"/>
</dbReference>
<evidence type="ECO:0000313" key="14">
    <source>
        <dbReference type="Proteomes" id="UP000547444"/>
    </source>
</evidence>
<gene>
    <name evidence="13" type="ORF">FHU31_002479</name>
</gene>
<evidence type="ECO:0000256" key="2">
    <source>
        <dbReference type="ARBA" id="ARBA00004236"/>
    </source>
</evidence>
<protein>
    <recommendedName>
        <fullName evidence="3">histidine kinase</fullName>
        <ecNumber evidence="3">2.7.13.3</ecNumber>
    </recommendedName>
</protein>
<dbReference type="EMBL" id="JAANOW010000001">
    <property type="protein sequence ID" value="NIH95523.1"/>
    <property type="molecule type" value="Genomic_DNA"/>
</dbReference>
<dbReference type="InterPro" id="IPR003661">
    <property type="entry name" value="HisK_dim/P_dom"/>
</dbReference>
<feature type="transmembrane region" description="Helical" evidence="11">
    <location>
        <begin position="159"/>
        <end position="183"/>
    </location>
</feature>
<dbReference type="PANTHER" id="PTHR45436">
    <property type="entry name" value="SENSOR HISTIDINE KINASE YKOH"/>
    <property type="match status" value="1"/>
</dbReference>
<dbReference type="RefSeq" id="WP_167158632.1">
    <property type="nucleotide sequence ID" value="NZ_JAANOW010000001.1"/>
</dbReference>
<evidence type="ECO:0000256" key="4">
    <source>
        <dbReference type="ARBA" id="ARBA00022553"/>
    </source>
</evidence>
<keyword evidence="9" id="KW-0902">Two-component regulatory system</keyword>
<feature type="domain" description="Histidine kinase" evidence="12">
    <location>
        <begin position="249"/>
        <end position="460"/>
    </location>
</feature>
<evidence type="ECO:0000259" key="12">
    <source>
        <dbReference type="PROSITE" id="PS50109"/>
    </source>
</evidence>
<dbReference type="SMART" id="SM00387">
    <property type="entry name" value="HATPase_c"/>
    <property type="match status" value="1"/>
</dbReference>
<organism evidence="13 14">
    <name type="scientific">Mycolicibacterium fluoranthenivorans</name>
    <dbReference type="NCBI Taxonomy" id="258505"/>
    <lineage>
        <taxon>Bacteria</taxon>
        <taxon>Bacillati</taxon>
        <taxon>Actinomycetota</taxon>
        <taxon>Actinomycetes</taxon>
        <taxon>Mycobacteriales</taxon>
        <taxon>Mycobacteriaceae</taxon>
        <taxon>Mycolicibacterium</taxon>
    </lineage>
</organism>
<dbReference type="PRINTS" id="PR00344">
    <property type="entry name" value="BCTRLSENSOR"/>
</dbReference>
<dbReference type="GO" id="GO:0005886">
    <property type="term" value="C:plasma membrane"/>
    <property type="evidence" value="ECO:0007669"/>
    <property type="project" value="UniProtKB-SubCell"/>
</dbReference>
<keyword evidence="8 11" id="KW-1133">Transmembrane helix</keyword>
<dbReference type="SUPFAM" id="SSF55874">
    <property type="entry name" value="ATPase domain of HSP90 chaperone/DNA topoisomerase II/histidine kinase"/>
    <property type="match status" value="1"/>
</dbReference>
<keyword evidence="6 11" id="KW-0812">Transmembrane</keyword>
<reference evidence="13 14" key="1">
    <citation type="submission" date="2020-03" db="EMBL/GenBank/DDBJ databases">
        <title>Sequencing the genomes of 1000 actinobacteria strains.</title>
        <authorList>
            <person name="Klenk H.-P."/>
        </authorList>
    </citation>
    <scope>NUCLEOTIDE SEQUENCE [LARGE SCALE GENOMIC DNA]</scope>
    <source>
        <strain evidence="13 14">DSM 44556</strain>
    </source>
</reference>
<dbReference type="InterPro" id="IPR050428">
    <property type="entry name" value="TCS_sensor_his_kinase"/>
</dbReference>
<dbReference type="InterPro" id="IPR003594">
    <property type="entry name" value="HATPase_dom"/>
</dbReference>
<comment type="subcellular location">
    <subcellularLocation>
        <location evidence="2">Cell membrane</location>
    </subcellularLocation>
</comment>
<evidence type="ECO:0000256" key="9">
    <source>
        <dbReference type="ARBA" id="ARBA00023012"/>
    </source>
</evidence>